<feature type="region of interest" description="Disordered" evidence="5">
    <location>
        <begin position="619"/>
        <end position="667"/>
    </location>
</feature>
<evidence type="ECO:0000256" key="1">
    <source>
        <dbReference type="ARBA" id="ARBA00004123"/>
    </source>
</evidence>
<feature type="region of interest" description="Disordered" evidence="5">
    <location>
        <begin position="681"/>
        <end position="725"/>
    </location>
</feature>
<evidence type="ECO:0000259" key="6">
    <source>
        <dbReference type="SMART" id="SM00906"/>
    </source>
</evidence>
<dbReference type="AlphaFoldDB" id="A0A0C3C4R4"/>
<dbReference type="SMART" id="SM00906">
    <property type="entry name" value="Fungal_trans"/>
    <property type="match status" value="1"/>
</dbReference>
<accession>A0A0C3C4R4</accession>
<evidence type="ECO:0000256" key="2">
    <source>
        <dbReference type="ARBA" id="ARBA00022723"/>
    </source>
</evidence>
<dbReference type="InterPro" id="IPR007219">
    <property type="entry name" value="XnlR_reg_dom"/>
</dbReference>
<evidence type="ECO:0000313" key="8">
    <source>
        <dbReference type="Proteomes" id="UP000053424"/>
    </source>
</evidence>
<dbReference type="GO" id="GO:0006351">
    <property type="term" value="P:DNA-templated transcription"/>
    <property type="evidence" value="ECO:0007669"/>
    <property type="project" value="InterPro"/>
</dbReference>
<evidence type="ECO:0000256" key="3">
    <source>
        <dbReference type="ARBA" id="ARBA00023125"/>
    </source>
</evidence>
<name>A0A0C3C4R4_HEBCY</name>
<dbReference type="Proteomes" id="UP000053424">
    <property type="component" value="Unassembled WGS sequence"/>
</dbReference>
<evidence type="ECO:0000256" key="5">
    <source>
        <dbReference type="SAM" id="MobiDB-lite"/>
    </source>
</evidence>
<dbReference type="GO" id="GO:0003677">
    <property type="term" value="F:DNA binding"/>
    <property type="evidence" value="ECO:0007669"/>
    <property type="project" value="UniProtKB-KW"/>
</dbReference>
<dbReference type="GO" id="GO:0005634">
    <property type="term" value="C:nucleus"/>
    <property type="evidence" value="ECO:0007669"/>
    <property type="project" value="UniProtKB-SubCell"/>
</dbReference>
<dbReference type="PANTHER" id="PTHR46910:SF3">
    <property type="entry name" value="HALOTOLERANCE PROTEIN 9-RELATED"/>
    <property type="match status" value="1"/>
</dbReference>
<reference evidence="7 8" key="1">
    <citation type="submission" date="2014-04" db="EMBL/GenBank/DDBJ databases">
        <authorList>
            <consortium name="DOE Joint Genome Institute"/>
            <person name="Kuo A."/>
            <person name="Gay G."/>
            <person name="Dore J."/>
            <person name="Kohler A."/>
            <person name="Nagy L.G."/>
            <person name="Floudas D."/>
            <person name="Copeland A."/>
            <person name="Barry K.W."/>
            <person name="Cichocki N."/>
            <person name="Veneault-Fourrey C."/>
            <person name="LaButti K."/>
            <person name="Lindquist E.A."/>
            <person name="Lipzen A."/>
            <person name="Lundell T."/>
            <person name="Morin E."/>
            <person name="Murat C."/>
            <person name="Sun H."/>
            <person name="Tunlid A."/>
            <person name="Henrissat B."/>
            <person name="Grigoriev I.V."/>
            <person name="Hibbett D.S."/>
            <person name="Martin F."/>
            <person name="Nordberg H.P."/>
            <person name="Cantor M.N."/>
            <person name="Hua S.X."/>
        </authorList>
    </citation>
    <scope>NUCLEOTIDE SEQUENCE [LARGE SCALE GENOMIC DNA]</scope>
    <source>
        <strain evidence="8">h7</strain>
    </source>
</reference>
<dbReference type="CDD" id="cd12148">
    <property type="entry name" value="fungal_TF_MHR"/>
    <property type="match status" value="1"/>
</dbReference>
<reference evidence="8" key="2">
    <citation type="submission" date="2015-01" db="EMBL/GenBank/DDBJ databases">
        <title>Evolutionary Origins and Diversification of the Mycorrhizal Mutualists.</title>
        <authorList>
            <consortium name="DOE Joint Genome Institute"/>
            <consortium name="Mycorrhizal Genomics Consortium"/>
            <person name="Kohler A."/>
            <person name="Kuo A."/>
            <person name="Nagy L.G."/>
            <person name="Floudas D."/>
            <person name="Copeland A."/>
            <person name="Barry K.W."/>
            <person name="Cichocki N."/>
            <person name="Veneault-Fourrey C."/>
            <person name="LaButti K."/>
            <person name="Lindquist E.A."/>
            <person name="Lipzen A."/>
            <person name="Lundell T."/>
            <person name="Morin E."/>
            <person name="Murat C."/>
            <person name="Riley R."/>
            <person name="Ohm R."/>
            <person name="Sun H."/>
            <person name="Tunlid A."/>
            <person name="Henrissat B."/>
            <person name="Grigoriev I.V."/>
            <person name="Hibbett D.S."/>
            <person name="Martin F."/>
        </authorList>
    </citation>
    <scope>NUCLEOTIDE SEQUENCE [LARGE SCALE GENOMIC DNA]</scope>
    <source>
        <strain evidence="8">h7</strain>
    </source>
</reference>
<dbReference type="Pfam" id="PF04082">
    <property type="entry name" value="Fungal_trans"/>
    <property type="match status" value="1"/>
</dbReference>
<proteinExistence type="predicted"/>
<dbReference type="GO" id="GO:0008270">
    <property type="term" value="F:zinc ion binding"/>
    <property type="evidence" value="ECO:0007669"/>
    <property type="project" value="InterPro"/>
</dbReference>
<evidence type="ECO:0000313" key="7">
    <source>
        <dbReference type="EMBL" id="KIM43860.1"/>
    </source>
</evidence>
<protein>
    <recommendedName>
        <fullName evidence="6">Xylanolytic transcriptional activator regulatory domain-containing protein</fullName>
    </recommendedName>
</protein>
<dbReference type="STRING" id="686832.A0A0C3C4R4"/>
<keyword evidence="2" id="KW-0479">Metal-binding</keyword>
<feature type="compositionally biased region" description="Low complexity" evidence="5">
    <location>
        <begin position="765"/>
        <end position="777"/>
    </location>
</feature>
<dbReference type="PANTHER" id="PTHR46910">
    <property type="entry name" value="TRANSCRIPTION FACTOR PDR1"/>
    <property type="match status" value="1"/>
</dbReference>
<sequence length="812" mass="89785">MHHLETLIQAIPPAVFAAGGAIPGHPASDIASSPLVPFMYPDGMPSGVPPPSLHVFPLMNPSTHFTRDTKLDDRHHSPHHSFGSLLNDHLAEETSRMSLAASYLYFDDEGYTRWQGETSGLPVLDLLVERHTPVANRDPIDQTRSDSNTAKMASAANAEWFPDRQPRRTDVNPQTLWRLITSYIVPELMDSLVQCYLSTSYYILPFLHVPTFLSDYGNPQKWGEPGFAAFVVAISCLASRHMDDPRVRADPTDGISAGTQWFELFGRLRTLPIADRPTLYNIQANLIAAVYAVGLGKLSKAAALLAEAVTMCIDAGLHRSADNYDLFDPIEDEVRKRTFWCVYIWDKQLSAHFGRPSMLRLRDCDISEPSPVDDEFITREAVGVPPPGTECRLSAFIVSLRIMVVLEAVLDVPPARHFEETNSFLLRATNVLSGGRRFKEMREEEALLDEINRNIPSYWAHSPETINSEDTIRLTQAERLHCAEQYVRLLIYRHRFSELVAERTSGPVEEEQTDAEREALVAAHNSALQIVGAHVHIAKKGLMTYYGVHVIHQLTQAGRTLVAVLLCCKTDVLQHLIPPGLDALRSCIGLLRRFSGRYVCGLRSGDLMEEFCRLTNIPLETSRQDGPPSATRPPWIRPVRKKAPSIARSNQSGDSPSHHSSPEAFSPSDFFAEPIKPVFSSGPPPSLASSSTHHVPSPAVVYGPTNNGNGQQTNNSPFMDTSGGLSMDTMMREDPQMYMSHEMMALFNDGSVDVQHLFSSEFLQPHPQAQQQQQHHQTTGDRTGNGAAGNTPSGAGFAGPAFLKMNGLANSP</sequence>
<gene>
    <name evidence="7" type="ORF">M413DRAFT_390219</name>
</gene>
<keyword evidence="8" id="KW-1185">Reference proteome</keyword>
<dbReference type="InterPro" id="IPR050987">
    <property type="entry name" value="AtrR-like"/>
</dbReference>
<feature type="region of interest" description="Disordered" evidence="5">
    <location>
        <begin position="765"/>
        <end position="812"/>
    </location>
</feature>
<feature type="compositionally biased region" description="Low complexity" evidence="5">
    <location>
        <begin position="705"/>
        <end position="715"/>
    </location>
</feature>
<comment type="subcellular location">
    <subcellularLocation>
        <location evidence="1">Nucleus</location>
    </subcellularLocation>
</comment>
<feature type="domain" description="Xylanolytic transcriptional activator regulatory" evidence="6">
    <location>
        <begin position="301"/>
        <end position="375"/>
    </location>
</feature>
<dbReference type="GO" id="GO:0003700">
    <property type="term" value="F:DNA-binding transcription factor activity"/>
    <property type="evidence" value="ECO:0007669"/>
    <property type="project" value="InterPro"/>
</dbReference>
<organism evidence="7 8">
    <name type="scientific">Hebeloma cylindrosporum</name>
    <dbReference type="NCBI Taxonomy" id="76867"/>
    <lineage>
        <taxon>Eukaryota</taxon>
        <taxon>Fungi</taxon>
        <taxon>Dikarya</taxon>
        <taxon>Basidiomycota</taxon>
        <taxon>Agaricomycotina</taxon>
        <taxon>Agaricomycetes</taxon>
        <taxon>Agaricomycetidae</taxon>
        <taxon>Agaricales</taxon>
        <taxon>Agaricineae</taxon>
        <taxon>Hymenogastraceae</taxon>
        <taxon>Hebeloma</taxon>
    </lineage>
</organism>
<keyword evidence="3" id="KW-0238">DNA-binding</keyword>
<evidence type="ECO:0000256" key="4">
    <source>
        <dbReference type="ARBA" id="ARBA00023242"/>
    </source>
</evidence>
<dbReference type="HOGENOM" id="CLU_009212_0_0_1"/>
<dbReference type="EMBL" id="KN831775">
    <property type="protein sequence ID" value="KIM43860.1"/>
    <property type="molecule type" value="Genomic_DNA"/>
</dbReference>
<keyword evidence="4" id="KW-0539">Nucleus</keyword>
<dbReference type="OrthoDB" id="25921at2759"/>